<name>A0ABV5S5P8_9ACTN</name>
<gene>
    <name evidence="2" type="ORF">ACFFSA_28240</name>
</gene>
<reference evidence="2 3" key="1">
    <citation type="submission" date="2024-09" db="EMBL/GenBank/DDBJ databases">
        <authorList>
            <person name="Sun Q."/>
            <person name="Mori K."/>
        </authorList>
    </citation>
    <scope>NUCLEOTIDE SEQUENCE [LARGE SCALE GENOMIC DNA]</scope>
    <source>
        <strain evidence="2 3">JCM 3143</strain>
    </source>
</reference>
<evidence type="ECO:0000313" key="3">
    <source>
        <dbReference type="Proteomes" id="UP001589532"/>
    </source>
</evidence>
<protein>
    <recommendedName>
        <fullName evidence="1">Protein kinase domain-containing protein</fullName>
    </recommendedName>
</protein>
<proteinExistence type="predicted"/>
<feature type="domain" description="Protein kinase" evidence="1">
    <location>
        <begin position="208"/>
        <end position="430"/>
    </location>
</feature>
<dbReference type="Gene3D" id="1.10.510.10">
    <property type="entry name" value="Transferase(Phosphotransferase) domain 1"/>
    <property type="match status" value="1"/>
</dbReference>
<dbReference type="Pfam" id="PF25816">
    <property type="entry name" value="RamC_N"/>
    <property type="match status" value="1"/>
</dbReference>
<accession>A0ABV5S5P8</accession>
<dbReference type="RefSeq" id="WP_344997761.1">
    <property type="nucleotide sequence ID" value="NZ_BAAAXV010000009.1"/>
</dbReference>
<dbReference type="Gene3D" id="3.30.200.20">
    <property type="entry name" value="Phosphorylase Kinase, domain 1"/>
    <property type="match status" value="1"/>
</dbReference>
<keyword evidence="3" id="KW-1185">Reference proteome</keyword>
<organism evidence="2 3">
    <name type="scientific">Nonomuraea helvata</name>
    <dbReference type="NCBI Taxonomy" id="37484"/>
    <lineage>
        <taxon>Bacteria</taxon>
        <taxon>Bacillati</taxon>
        <taxon>Actinomycetota</taxon>
        <taxon>Actinomycetes</taxon>
        <taxon>Streptosporangiales</taxon>
        <taxon>Streptosporangiaceae</taxon>
        <taxon>Nonomuraea</taxon>
    </lineage>
</organism>
<dbReference type="InterPro" id="IPR000719">
    <property type="entry name" value="Prot_kinase_dom"/>
</dbReference>
<dbReference type="SMART" id="SM00220">
    <property type="entry name" value="S_TKc"/>
    <property type="match status" value="1"/>
</dbReference>
<dbReference type="Proteomes" id="UP001589532">
    <property type="component" value="Unassembled WGS sequence"/>
</dbReference>
<dbReference type="InterPro" id="IPR057929">
    <property type="entry name" value="RamC_N"/>
</dbReference>
<dbReference type="PROSITE" id="PS50011">
    <property type="entry name" value="PROTEIN_KINASE_DOM"/>
    <property type="match status" value="1"/>
</dbReference>
<dbReference type="EMBL" id="JBHMBW010000026">
    <property type="protein sequence ID" value="MFB9626992.1"/>
    <property type="molecule type" value="Genomic_DNA"/>
</dbReference>
<dbReference type="SUPFAM" id="SSF56112">
    <property type="entry name" value="Protein kinase-like (PK-like)"/>
    <property type="match status" value="1"/>
</dbReference>
<sequence>MIAPKDVIAGAEQEWRALVAEHLPHAAPESIWRFNRPSSSQADGTQGWKLHVSATSRSAADVLRRVAPVLAEMSVLWKAPGSMVDIRRLNSGLFYGYTQIGKVITAYAGDADRARSLAGRLDVELRGVPGPRVPFDRRLRPGSVVHYRYGAFHPVSQVEVDGVQVDALVTPDGQLQPDRRAEAVPGWVEDLFPAAPPEPPRGPLARTYLAYESIAQRGKGGTYRALDLRSSPAERVVLKEGRRHGETDFDGRDGRDRVAHEARVLAELSAAGAPVPVLLDSFAWEENHYIVMEHLDGPGLLELPGERERVGAAAGVAEVVAGIHAAGWAWRDCKVTNLIAAPDGVRAIDLEGACPISDPDPWPWGSPGHVPPEWPFTTLVVEQDLYALGAVLRQLLDGIAAPAEVSRLVTALLADDPAERPPAAAVHEALSRFHGRPHVRSCSRVRA</sequence>
<dbReference type="InterPro" id="IPR011009">
    <property type="entry name" value="Kinase-like_dom_sf"/>
</dbReference>
<evidence type="ECO:0000313" key="2">
    <source>
        <dbReference type="EMBL" id="MFB9626992.1"/>
    </source>
</evidence>
<evidence type="ECO:0000259" key="1">
    <source>
        <dbReference type="PROSITE" id="PS50011"/>
    </source>
</evidence>
<comment type="caution">
    <text evidence="2">The sequence shown here is derived from an EMBL/GenBank/DDBJ whole genome shotgun (WGS) entry which is preliminary data.</text>
</comment>